<name>A0A160SZD0_9CHLR</name>
<dbReference type="InterPro" id="IPR037171">
    <property type="entry name" value="NagB/RpiA_transferase-like"/>
</dbReference>
<keyword evidence="2" id="KW-0808">Transferase</keyword>
<comment type="similarity">
    <text evidence="1">Belongs to the 3-oxoacid CoA-transferase subunit B family.</text>
</comment>
<dbReference type="SMART" id="SM00882">
    <property type="entry name" value="CoA_trans"/>
    <property type="match status" value="1"/>
</dbReference>
<protein>
    <submittedName>
        <fullName evidence="2">3-oxoadipate CoA-transferase subunit B</fullName>
        <ecNumber evidence="2">2.8.3.6</ecNumber>
    </submittedName>
</protein>
<proteinExistence type="inferred from homology"/>
<dbReference type="PANTHER" id="PTHR43293:SF3">
    <property type="entry name" value="CHOLESTEROL RING-CLEAVING HYDROLASE IPDB SUBUNIT"/>
    <property type="match status" value="1"/>
</dbReference>
<dbReference type="GO" id="GO:0047569">
    <property type="term" value="F:3-oxoadipate CoA-transferase activity"/>
    <property type="evidence" value="ECO:0007669"/>
    <property type="project" value="UniProtKB-EC"/>
</dbReference>
<sequence>MDISPSELMIVSASRALAGNRTVFVGVGLPNIACNLARRSHSPDMELVYESGVFGAQPARLPLSIGDPTLVSGATSVVSMADLFMLYLQRGLIDVALLGGAQIDRYGNLNTTVIGDYATPKTRLPGSGGACEIAINARRIFMIMRLSKRAFVSKIDFLTSPGHLDGGDARQRLGMPGYGPDKVITDKALFTFDNPEREMMLVELAPGQTVESVQAAVGWPLRVADELHEMTPPAADELAIIREQLDPQGLYR</sequence>
<dbReference type="Gene3D" id="3.40.1080.10">
    <property type="entry name" value="Glutaconate Coenzyme A-transferase"/>
    <property type="match status" value="1"/>
</dbReference>
<evidence type="ECO:0000256" key="1">
    <source>
        <dbReference type="ARBA" id="ARBA00007047"/>
    </source>
</evidence>
<organism evidence="2 3">
    <name type="scientific">Candidatus Promineifilum breve</name>
    <dbReference type="NCBI Taxonomy" id="1806508"/>
    <lineage>
        <taxon>Bacteria</taxon>
        <taxon>Bacillati</taxon>
        <taxon>Chloroflexota</taxon>
        <taxon>Ardenticatenia</taxon>
        <taxon>Candidatus Promineifilales</taxon>
        <taxon>Candidatus Promineifilaceae</taxon>
        <taxon>Candidatus Promineifilum</taxon>
    </lineage>
</organism>
<dbReference type="SUPFAM" id="SSF100950">
    <property type="entry name" value="NagB/RpiA/CoA transferase-like"/>
    <property type="match status" value="1"/>
</dbReference>
<dbReference type="Pfam" id="PF01144">
    <property type="entry name" value="CoA_trans"/>
    <property type="match status" value="1"/>
</dbReference>
<keyword evidence="3" id="KW-1185">Reference proteome</keyword>
<dbReference type="KEGG" id="pbf:CFX0092_A0616"/>
<dbReference type="InterPro" id="IPR004165">
    <property type="entry name" value="CoA_trans_fam_I"/>
</dbReference>
<evidence type="ECO:0000313" key="3">
    <source>
        <dbReference type="Proteomes" id="UP000215027"/>
    </source>
</evidence>
<dbReference type="EMBL" id="LN890655">
    <property type="protein sequence ID" value="CUS02494.2"/>
    <property type="molecule type" value="Genomic_DNA"/>
</dbReference>
<reference evidence="2" key="1">
    <citation type="submission" date="2016-01" db="EMBL/GenBank/DDBJ databases">
        <authorList>
            <person name="Mcilroy J.S."/>
            <person name="Karst M S."/>
            <person name="Albertsen M."/>
        </authorList>
    </citation>
    <scope>NUCLEOTIDE SEQUENCE</scope>
    <source>
        <strain evidence="2">Cfx-K</strain>
    </source>
</reference>
<dbReference type="RefSeq" id="WP_095042100.1">
    <property type="nucleotide sequence ID" value="NZ_LN890655.1"/>
</dbReference>
<dbReference type="OrthoDB" id="9805230at2"/>
<accession>A0A160SZD0</accession>
<dbReference type="AlphaFoldDB" id="A0A160SZD0"/>
<dbReference type="EC" id="2.8.3.6" evidence="2"/>
<gene>
    <name evidence="2" type="primary">catJ</name>
    <name evidence="2" type="ORF">CFX0092_A0616</name>
</gene>
<dbReference type="PANTHER" id="PTHR43293">
    <property type="entry name" value="ACETATE COA-TRANSFERASE YDIF"/>
    <property type="match status" value="1"/>
</dbReference>
<evidence type="ECO:0000313" key="2">
    <source>
        <dbReference type="EMBL" id="CUS02494.2"/>
    </source>
</evidence>
<dbReference type="Proteomes" id="UP000215027">
    <property type="component" value="Chromosome I"/>
</dbReference>